<keyword evidence="2" id="KW-0812">Transmembrane</keyword>
<dbReference type="AlphaFoldDB" id="A0A2J7RCN0"/>
<dbReference type="InterPro" id="IPR003599">
    <property type="entry name" value="Ig_sub"/>
</dbReference>
<feature type="signal peptide" evidence="3">
    <location>
        <begin position="1"/>
        <end position="21"/>
    </location>
</feature>
<evidence type="ECO:0000256" key="2">
    <source>
        <dbReference type="SAM" id="Phobius"/>
    </source>
</evidence>
<keyword evidence="6" id="KW-1185">Reference proteome</keyword>
<feature type="transmembrane region" description="Helical" evidence="2">
    <location>
        <begin position="128"/>
        <end position="152"/>
    </location>
</feature>
<dbReference type="EMBL" id="NEVH01005885">
    <property type="protein sequence ID" value="PNF38604.1"/>
    <property type="molecule type" value="Genomic_DNA"/>
</dbReference>
<accession>A0A2J7RCN0</accession>
<evidence type="ECO:0000313" key="6">
    <source>
        <dbReference type="Proteomes" id="UP000235965"/>
    </source>
</evidence>
<dbReference type="SMART" id="SM00409">
    <property type="entry name" value="IG"/>
    <property type="match status" value="1"/>
</dbReference>
<keyword evidence="2" id="KW-0472">Membrane</keyword>
<keyword evidence="3" id="KW-0732">Signal</keyword>
<dbReference type="InterPro" id="IPR013783">
    <property type="entry name" value="Ig-like_fold"/>
</dbReference>
<organism evidence="5 6">
    <name type="scientific">Cryptotermes secundus</name>
    <dbReference type="NCBI Taxonomy" id="105785"/>
    <lineage>
        <taxon>Eukaryota</taxon>
        <taxon>Metazoa</taxon>
        <taxon>Ecdysozoa</taxon>
        <taxon>Arthropoda</taxon>
        <taxon>Hexapoda</taxon>
        <taxon>Insecta</taxon>
        <taxon>Pterygota</taxon>
        <taxon>Neoptera</taxon>
        <taxon>Polyneoptera</taxon>
        <taxon>Dictyoptera</taxon>
        <taxon>Blattodea</taxon>
        <taxon>Blattoidea</taxon>
        <taxon>Termitoidae</taxon>
        <taxon>Kalotermitidae</taxon>
        <taxon>Cryptotermitinae</taxon>
        <taxon>Cryptotermes</taxon>
    </lineage>
</organism>
<sequence>MEAIAAVMLSIWAAVLDSVVSQFIVQEVNVGSTAVLPCPSNDDHHRFQFWQLQGDQIVGPGNEVNIAKYKYEVLSGTLYIKSVSTAEAGFYKCISKGLTDPSFNIQGVELVVKKDWEEVWETDTETNVYRVLVVVAALMLLLGLAFFAYRLIKRRRSSRFRDMSDEESPDEGTAHGGSYNVSNLPSMTQTNISTSQGMENPALDTDFPEGFKTLQTTSDSRM</sequence>
<dbReference type="Gene3D" id="2.60.40.10">
    <property type="entry name" value="Immunoglobulins"/>
    <property type="match status" value="1"/>
</dbReference>
<comment type="caution">
    <text evidence="5">The sequence shown here is derived from an EMBL/GenBank/DDBJ whole genome shotgun (WGS) entry which is preliminary data.</text>
</comment>
<evidence type="ECO:0000256" key="1">
    <source>
        <dbReference type="SAM" id="MobiDB-lite"/>
    </source>
</evidence>
<dbReference type="InParanoid" id="A0A2J7RCN0"/>
<keyword evidence="2" id="KW-1133">Transmembrane helix</keyword>
<dbReference type="SUPFAM" id="SSF48726">
    <property type="entry name" value="Immunoglobulin"/>
    <property type="match status" value="1"/>
</dbReference>
<feature type="region of interest" description="Disordered" evidence="1">
    <location>
        <begin position="160"/>
        <end position="222"/>
    </location>
</feature>
<feature type="compositionally biased region" description="Polar residues" evidence="1">
    <location>
        <begin position="179"/>
        <end position="198"/>
    </location>
</feature>
<reference evidence="5 6" key="1">
    <citation type="submission" date="2017-12" db="EMBL/GenBank/DDBJ databases">
        <title>Hemimetabolous genomes reveal molecular basis of termite eusociality.</title>
        <authorList>
            <person name="Harrison M.C."/>
            <person name="Jongepier E."/>
            <person name="Robertson H.M."/>
            <person name="Arning N."/>
            <person name="Bitard-Feildel T."/>
            <person name="Chao H."/>
            <person name="Childers C.P."/>
            <person name="Dinh H."/>
            <person name="Doddapaneni H."/>
            <person name="Dugan S."/>
            <person name="Gowin J."/>
            <person name="Greiner C."/>
            <person name="Han Y."/>
            <person name="Hu H."/>
            <person name="Hughes D.S.T."/>
            <person name="Huylmans A.-K."/>
            <person name="Kemena C."/>
            <person name="Kremer L.P.M."/>
            <person name="Lee S.L."/>
            <person name="Lopez-Ezquerra A."/>
            <person name="Mallet L."/>
            <person name="Monroy-Kuhn J.M."/>
            <person name="Moser A."/>
            <person name="Murali S.C."/>
            <person name="Muzny D.M."/>
            <person name="Otani S."/>
            <person name="Piulachs M.-D."/>
            <person name="Poelchau M."/>
            <person name="Qu J."/>
            <person name="Schaub F."/>
            <person name="Wada-Katsumata A."/>
            <person name="Worley K.C."/>
            <person name="Xie Q."/>
            <person name="Ylla G."/>
            <person name="Poulsen M."/>
            <person name="Gibbs R.A."/>
            <person name="Schal C."/>
            <person name="Richards S."/>
            <person name="Belles X."/>
            <person name="Korb J."/>
            <person name="Bornberg-Bauer E."/>
        </authorList>
    </citation>
    <scope>NUCLEOTIDE SEQUENCE [LARGE SCALE GENOMIC DNA]</scope>
    <source>
        <tissue evidence="5">Whole body</tissue>
    </source>
</reference>
<protein>
    <recommendedName>
        <fullName evidence="4">Immunoglobulin domain-containing protein</fullName>
    </recommendedName>
</protein>
<dbReference type="InterPro" id="IPR036179">
    <property type="entry name" value="Ig-like_dom_sf"/>
</dbReference>
<evidence type="ECO:0000256" key="3">
    <source>
        <dbReference type="SAM" id="SignalP"/>
    </source>
</evidence>
<dbReference type="Proteomes" id="UP000235965">
    <property type="component" value="Unassembled WGS sequence"/>
</dbReference>
<feature type="chain" id="PRO_5014324671" description="Immunoglobulin domain-containing protein" evidence="3">
    <location>
        <begin position="22"/>
        <end position="222"/>
    </location>
</feature>
<name>A0A2J7RCN0_9NEOP</name>
<feature type="domain" description="Immunoglobulin" evidence="4">
    <location>
        <begin position="23"/>
        <end position="113"/>
    </location>
</feature>
<evidence type="ECO:0000313" key="5">
    <source>
        <dbReference type="EMBL" id="PNF38604.1"/>
    </source>
</evidence>
<gene>
    <name evidence="5" type="ORF">B7P43_G03965</name>
</gene>
<dbReference type="OrthoDB" id="10258440at2759"/>
<evidence type="ECO:0000259" key="4">
    <source>
        <dbReference type="SMART" id="SM00409"/>
    </source>
</evidence>
<feature type="compositionally biased region" description="Polar residues" evidence="1">
    <location>
        <begin position="213"/>
        <end position="222"/>
    </location>
</feature>
<proteinExistence type="predicted"/>